<dbReference type="Proteomes" id="UP000053097">
    <property type="component" value="Unassembled WGS sequence"/>
</dbReference>
<evidence type="ECO:0000313" key="2">
    <source>
        <dbReference type="Proteomes" id="UP000053097"/>
    </source>
</evidence>
<accession>A0A026X1Q9</accession>
<proteinExistence type="predicted"/>
<keyword evidence="2" id="KW-1185">Reference proteome</keyword>
<reference evidence="1 2" key="1">
    <citation type="journal article" date="2014" name="Curr. Biol.">
        <title>The genome of the clonal raider ant Cerapachys biroi.</title>
        <authorList>
            <person name="Oxley P.R."/>
            <person name="Ji L."/>
            <person name="Fetter-Pruneda I."/>
            <person name="McKenzie S.K."/>
            <person name="Li C."/>
            <person name="Hu H."/>
            <person name="Zhang G."/>
            <person name="Kronauer D.J."/>
        </authorList>
    </citation>
    <scope>NUCLEOTIDE SEQUENCE [LARGE SCALE GENOMIC DNA]</scope>
</reference>
<protein>
    <submittedName>
        <fullName evidence="1">Uncharacterized protein</fullName>
    </submittedName>
</protein>
<dbReference type="EMBL" id="KK107026">
    <property type="protein sequence ID" value="EZA62202.1"/>
    <property type="molecule type" value="Genomic_DNA"/>
</dbReference>
<organism evidence="1 2">
    <name type="scientific">Ooceraea biroi</name>
    <name type="common">Clonal raider ant</name>
    <name type="synonym">Cerapachys biroi</name>
    <dbReference type="NCBI Taxonomy" id="2015173"/>
    <lineage>
        <taxon>Eukaryota</taxon>
        <taxon>Metazoa</taxon>
        <taxon>Ecdysozoa</taxon>
        <taxon>Arthropoda</taxon>
        <taxon>Hexapoda</taxon>
        <taxon>Insecta</taxon>
        <taxon>Pterygota</taxon>
        <taxon>Neoptera</taxon>
        <taxon>Endopterygota</taxon>
        <taxon>Hymenoptera</taxon>
        <taxon>Apocrita</taxon>
        <taxon>Aculeata</taxon>
        <taxon>Formicoidea</taxon>
        <taxon>Formicidae</taxon>
        <taxon>Dorylinae</taxon>
        <taxon>Ooceraea</taxon>
    </lineage>
</organism>
<evidence type="ECO:0000313" key="1">
    <source>
        <dbReference type="EMBL" id="EZA62202.1"/>
    </source>
</evidence>
<dbReference type="AlphaFoldDB" id="A0A026X1Q9"/>
<gene>
    <name evidence="1" type="ORF">X777_02828</name>
</gene>
<sequence length="88" mass="9834">MLMTCRMSCQAIEEFYASVEGIRPDLSSELITSPLSSGSRFHLSNSVKVASVMGPATTSLPMTMIVMYLTRVELRVMVLRLFLNLPFE</sequence>
<name>A0A026X1Q9_OOCBI</name>